<name>A0A7Z0GNE6_9MICC</name>
<accession>A0A7Z0GNE6</accession>
<dbReference type="AlphaFoldDB" id="A0A7Z0GNE6"/>
<proteinExistence type="predicted"/>
<comment type="caution">
    <text evidence="1">The sequence shown here is derived from an EMBL/GenBank/DDBJ whole genome shotgun (WGS) entry which is preliminary data.</text>
</comment>
<evidence type="ECO:0000313" key="1">
    <source>
        <dbReference type="EMBL" id="NYJ79122.1"/>
    </source>
</evidence>
<protein>
    <recommendedName>
        <fullName evidence="3">Transposase</fullName>
    </recommendedName>
</protein>
<sequence length="84" mass="9571">MLRVRVRDYGCPECRRPGKHGQAVFIEAIDPLSRAVPQRQPEVINGRWEHLRGTALAFRHLANRILRALLDTGGFSPLLPPHLR</sequence>
<keyword evidence="2" id="KW-1185">Reference proteome</keyword>
<dbReference type="Proteomes" id="UP000535437">
    <property type="component" value="Unassembled WGS sequence"/>
</dbReference>
<evidence type="ECO:0008006" key="3">
    <source>
        <dbReference type="Google" id="ProtNLM"/>
    </source>
</evidence>
<gene>
    <name evidence="1" type="ORF">HNR09_002533</name>
</gene>
<dbReference type="EMBL" id="JACCFY010000001">
    <property type="protein sequence ID" value="NYJ79122.1"/>
    <property type="molecule type" value="Genomic_DNA"/>
</dbReference>
<reference evidence="1 2" key="1">
    <citation type="submission" date="2020-07" db="EMBL/GenBank/DDBJ databases">
        <title>Sequencing the genomes of 1000 actinobacteria strains.</title>
        <authorList>
            <person name="Klenk H.-P."/>
        </authorList>
    </citation>
    <scope>NUCLEOTIDE SEQUENCE [LARGE SCALE GENOMIC DNA]</scope>
    <source>
        <strain evidence="1 2">DSM 15475</strain>
    </source>
</reference>
<evidence type="ECO:0000313" key="2">
    <source>
        <dbReference type="Proteomes" id="UP000535437"/>
    </source>
</evidence>
<organism evidence="1 2">
    <name type="scientific">Nesterenkonia xinjiangensis</name>
    <dbReference type="NCBI Taxonomy" id="225327"/>
    <lineage>
        <taxon>Bacteria</taxon>
        <taxon>Bacillati</taxon>
        <taxon>Actinomycetota</taxon>
        <taxon>Actinomycetes</taxon>
        <taxon>Micrococcales</taxon>
        <taxon>Micrococcaceae</taxon>
        <taxon>Nesterenkonia</taxon>
    </lineage>
</organism>